<name>A0AAV4UQB1_9ARAC</name>
<dbReference type="EMBL" id="BPLQ01011730">
    <property type="protein sequence ID" value="GIY59937.1"/>
    <property type="molecule type" value="Genomic_DNA"/>
</dbReference>
<gene>
    <name evidence="1" type="ORF">CDAR_95981</name>
</gene>
<dbReference type="Proteomes" id="UP001054837">
    <property type="component" value="Unassembled WGS sequence"/>
</dbReference>
<comment type="caution">
    <text evidence="1">The sequence shown here is derived from an EMBL/GenBank/DDBJ whole genome shotgun (WGS) entry which is preliminary data.</text>
</comment>
<organism evidence="1 2">
    <name type="scientific">Caerostris darwini</name>
    <dbReference type="NCBI Taxonomy" id="1538125"/>
    <lineage>
        <taxon>Eukaryota</taxon>
        <taxon>Metazoa</taxon>
        <taxon>Ecdysozoa</taxon>
        <taxon>Arthropoda</taxon>
        <taxon>Chelicerata</taxon>
        <taxon>Arachnida</taxon>
        <taxon>Araneae</taxon>
        <taxon>Araneomorphae</taxon>
        <taxon>Entelegynae</taxon>
        <taxon>Araneoidea</taxon>
        <taxon>Araneidae</taxon>
        <taxon>Caerostris</taxon>
    </lineage>
</organism>
<keyword evidence="2" id="KW-1185">Reference proteome</keyword>
<evidence type="ECO:0000313" key="2">
    <source>
        <dbReference type="Proteomes" id="UP001054837"/>
    </source>
</evidence>
<proteinExistence type="predicted"/>
<dbReference type="AlphaFoldDB" id="A0AAV4UQB1"/>
<protein>
    <submittedName>
        <fullName evidence="1">Uncharacterized protein</fullName>
    </submittedName>
</protein>
<sequence>MDHLLEYILSLLLTQNVNKQQGMSSGENGISTPSMSCVLWLPVLYTKNTKQCPRGGHLNVTVPAYRRVKKTIKDYQKSGGLLSYYRCQLIYNRYQVSPFPKAVTTTMTLATMLQLALLAR</sequence>
<evidence type="ECO:0000313" key="1">
    <source>
        <dbReference type="EMBL" id="GIY59937.1"/>
    </source>
</evidence>
<accession>A0AAV4UQB1</accession>
<reference evidence="1 2" key="1">
    <citation type="submission" date="2021-06" db="EMBL/GenBank/DDBJ databases">
        <title>Caerostris darwini draft genome.</title>
        <authorList>
            <person name="Kono N."/>
            <person name="Arakawa K."/>
        </authorList>
    </citation>
    <scope>NUCLEOTIDE SEQUENCE [LARGE SCALE GENOMIC DNA]</scope>
</reference>